<feature type="transmembrane region" description="Helical" evidence="1">
    <location>
        <begin position="6"/>
        <end position="27"/>
    </location>
</feature>
<feature type="transmembrane region" description="Helical" evidence="1">
    <location>
        <begin position="39"/>
        <end position="60"/>
    </location>
</feature>
<reference evidence="2 3" key="2">
    <citation type="journal article" date="2012" name="Stand. Genomic Sci.">
        <title>Complete genome sequence of the thermophilic sulfate-reducing ocean bacterium Thermodesulfatator indicus type strain (CIR29812(T)).</title>
        <authorList>
            <person name="Anderson I."/>
            <person name="Saunders E."/>
            <person name="Lapidus A."/>
            <person name="Nolan M."/>
            <person name="Lucas S."/>
            <person name="Tice H."/>
            <person name="Del Rio T.G."/>
            <person name="Cheng J.F."/>
            <person name="Han C."/>
            <person name="Tapia R."/>
            <person name="Goodwin L.A."/>
            <person name="Pitluck S."/>
            <person name="Liolios K."/>
            <person name="Mavromatis K."/>
            <person name="Pagani I."/>
            <person name="Ivanova N."/>
            <person name="Mikhailova N."/>
            <person name="Pati A."/>
            <person name="Chen A."/>
            <person name="Palaniappan K."/>
            <person name="Land M."/>
            <person name="Hauser L."/>
            <person name="Jeffries C.D."/>
            <person name="Chang Y.J."/>
            <person name="Brambilla E.M."/>
            <person name="Rohde M."/>
            <person name="Spring S."/>
            <person name="Goker M."/>
            <person name="Detter J.C."/>
            <person name="Woyke T."/>
            <person name="Bristow J."/>
            <person name="Eisen J.A."/>
            <person name="Markowitz V."/>
            <person name="Hugenholtz P."/>
            <person name="Kyrpides N.C."/>
            <person name="Klenk H.P."/>
        </authorList>
    </citation>
    <scope>NUCLEOTIDE SEQUENCE [LARGE SCALE GENOMIC DNA]</scope>
    <source>
        <strain evidence="3">DSM 15286 / JCM 11887 / CIR29812</strain>
    </source>
</reference>
<keyword evidence="1" id="KW-0472">Membrane</keyword>
<accession>F8A8L6</accession>
<sequence>MENILIAVIFLAVGTYLTRFIPFYLSAKRQEAPHQPREIFQKILIYIGPSLIASLVVISLSPLTPKIILGDFFRLVLGFIAITIAHIIWRNPGISVLLGIAAYAIF</sequence>
<dbReference type="AlphaFoldDB" id="F8A8L6"/>
<dbReference type="InParanoid" id="F8A8L6"/>
<keyword evidence="1" id="KW-1133">Transmembrane helix</keyword>
<feature type="transmembrane region" description="Helical" evidence="1">
    <location>
        <begin position="72"/>
        <end position="89"/>
    </location>
</feature>
<proteinExistence type="predicted"/>
<dbReference type="Proteomes" id="UP000006793">
    <property type="component" value="Chromosome"/>
</dbReference>
<protein>
    <submittedName>
        <fullName evidence="2">Branched-chain amino acid transport</fullName>
    </submittedName>
</protein>
<dbReference type="RefSeq" id="WP_013907845.1">
    <property type="nucleotide sequence ID" value="NC_015681.1"/>
</dbReference>
<dbReference type="KEGG" id="tid:Thein_1235"/>
<keyword evidence="1" id="KW-0812">Transmembrane</keyword>
<name>F8A8L6_THEID</name>
<dbReference type="InterPro" id="IPR008407">
    <property type="entry name" value="Brnchd-chn_aa_trnsp_AzlD"/>
</dbReference>
<evidence type="ECO:0000313" key="3">
    <source>
        <dbReference type="Proteomes" id="UP000006793"/>
    </source>
</evidence>
<organism evidence="2 3">
    <name type="scientific">Thermodesulfatator indicus (strain DSM 15286 / JCM 11887 / CIR29812)</name>
    <dbReference type="NCBI Taxonomy" id="667014"/>
    <lineage>
        <taxon>Bacteria</taxon>
        <taxon>Pseudomonadati</taxon>
        <taxon>Thermodesulfobacteriota</taxon>
        <taxon>Thermodesulfobacteria</taxon>
        <taxon>Thermodesulfobacteriales</taxon>
        <taxon>Thermodesulfatatoraceae</taxon>
        <taxon>Thermodesulfatator</taxon>
    </lineage>
</organism>
<keyword evidence="3" id="KW-1185">Reference proteome</keyword>
<dbReference type="HOGENOM" id="CLU_172997_0_0_0"/>
<dbReference type="EMBL" id="CP002683">
    <property type="protein sequence ID" value="AEH45103.1"/>
    <property type="molecule type" value="Genomic_DNA"/>
</dbReference>
<dbReference type="STRING" id="667014.Thein_1235"/>
<dbReference type="PaxDb" id="667014-Thein_1235"/>
<reference evidence="3" key="1">
    <citation type="submission" date="2011-04" db="EMBL/GenBank/DDBJ databases">
        <title>The complete genome of Thermodesulfatator indicus DSM 15286.</title>
        <authorList>
            <person name="Lucas S."/>
            <person name="Copeland A."/>
            <person name="Lapidus A."/>
            <person name="Bruce D."/>
            <person name="Goodwin L."/>
            <person name="Pitluck S."/>
            <person name="Peters L."/>
            <person name="Kyrpides N."/>
            <person name="Mavromatis K."/>
            <person name="Pagani I."/>
            <person name="Ivanova N."/>
            <person name="Saunders L."/>
            <person name="Detter J.C."/>
            <person name="Tapia R."/>
            <person name="Han C."/>
            <person name="Land M."/>
            <person name="Hauser L."/>
            <person name="Markowitz V."/>
            <person name="Cheng J.-F."/>
            <person name="Hugenholtz P."/>
            <person name="Woyke T."/>
            <person name="Wu D."/>
            <person name="Spring S."/>
            <person name="Schroeder M."/>
            <person name="Brambilla E."/>
            <person name="Klenk H.-P."/>
            <person name="Eisen J.A."/>
        </authorList>
    </citation>
    <scope>NUCLEOTIDE SEQUENCE [LARGE SCALE GENOMIC DNA]</scope>
    <source>
        <strain evidence="3">DSM 15286 / JCM 11887 / CIR29812</strain>
    </source>
</reference>
<dbReference type="Pfam" id="PF05437">
    <property type="entry name" value="AzlD"/>
    <property type="match status" value="1"/>
</dbReference>
<evidence type="ECO:0000256" key="1">
    <source>
        <dbReference type="SAM" id="Phobius"/>
    </source>
</evidence>
<gene>
    <name evidence="2" type="ordered locus">Thein_1235</name>
</gene>
<evidence type="ECO:0000313" key="2">
    <source>
        <dbReference type="EMBL" id="AEH45103.1"/>
    </source>
</evidence>